<organism evidence="2 3">
    <name type="scientific">Tuber borchii</name>
    <name type="common">White truffle</name>
    <dbReference type="NCBI Taxonomy" id="42251"/>
    <lineage>
        <taxon>Eukaryota</taxon>
        <taxon>Fungi</taxon>
        <taxon>Dikarya</taxon>
        <taxon>Ascomycota</taxon>
        <taxon>Pezizomycotina</taxon>
        <taxon>Pezizomycetes</taxon>
        <taxon>Pezizales</taxon>
        <taxon>Tuberaceae</taxon>
        <taxon>Tuber</taxon>
    </lineage>
</organism>
<dbReference type="AlphaFoldDB" id="A0A2T6ZB95"/>
<name>A0A2T6ZB95_TUBBO</name>
<accession>A0A2T6ZB95</accession>
<evidence type="ECO:0000313" key="2">
    <source>
        <dbReference type="EMBL" id="PUU72716.1"/>
    </source>
</evidence>
<protein>
    <submittedName>
        <fullName evidence="2">Uncharacterized protein</fullName>
    </submittedName>
</protein>
<proteinExistence type="predicted"/>
<keyword evidence="1" id="KW-0175">Coiled coil</keyword>
<sequence length="86" mass="9813">MNISKRGLGGRGARGEYAYEFEGFEEMRKEAQKFKVKLEGMEKASKESNVKLEVMGQESGEVKEKFTTMEKASEELNAKQQEITKE</sequence>
<dbReference type="Proteomes" id="UP000244722">
    <property type="component" value="Unassembled WGS sequence"/>
</dbReference>
<comment type="caution">
    <text evidence="2">The sequence shown here is derived from an EMBL/GenBank/DDBJ whole genome shotgun (WGS) entry which is preliminary data.</text>
</comment>
<dbReference type="EMBL" id="NESQ01000478">
    <property type="protein sequence ID" value="PUU72716.1"/>
    <property type="molecule type" value="Genomic_DNA"/>
</dbReference>
<gene>
    <name evidence="2" type="ORF">B9Z19DRAFT_1136902</name>
</gene>
<keyword evidence="3" id="KW-1185">Reference proteome</keyword>
<feature type="coiled-coil region" evidence="1">
    <location>
        <begin position="24"/>
        <end position="82"/>
    </location>
</feature>
<evidence type="ECO:0000256" key="1">
    <source>
        <dbReference type="SAM" id="Coils"/>
    </source>
</evidence>
<reference evidence="2 3" key="1">
    <citation type="submission" date="2017-04" db="EMBL/GenBank/DDBJ databases">
        <title>Draft genome sequence of Tuber borchii Vittad., a whitish edible truffle.</title>
        <authorList>
            <consortium name="DOE Joint Genome Institute"/>
            <person name="Murat C."/>
            <person name="Kuo A."/>
            <person name="Barry K.W."/>
            <person name="Clum A."/>
            <person name="Dockter R.B."/>
            <person name="Fauchery L."/>
            <person name="Iotti M."/>
            <person name="Kohler A."/>
            <person name="Labutti K."/>
            <person name="Lindquist E.A."/>
            <person name="Lipzen A."/>
            <person name="Ohm R.A."/>
            <person name="Wang M."/>
            <person name="Grigoriev I.V."/>
            <person name="Zambonelli A."/>
            <person name="Martin F.M."/>
        </authorList>
    </citation>
    <scope>NUCLEOTIDE SEQUENCE [LARGE SCALE GENOMIC DNA]</scope>
    <source>
        <strain evidence="2 3">Tbo3840</strain>
    </source>
</reference>
<evidence type="ECO:0000313" key="3">
    <source>
        <dbReference type="Proteomes" id="UP000244722"/>
    </source>
</evidence>